<keyword evidence="4" id="KW-1185">Reference proteome</keyword>
<dbReference type="SUPFAM" id="SSF47413">
    <property type="entry name" value="lambda repressor-like DNA-binding domains"/>
    <property type="match status" value="1"/>
</dbReference>
<evidence type="ECO:0000313" key="4">
    <source>
        <dbReference type="Proteomes" id="UP000199387"/>
    </source>
</evidence>
<feature type="domain" description="Cytoskeleton protein RodZ-like C-terminal" evidence="2">
    <location>
        <begin position="378"/>
        <end position="445"/>
    </location>
</feature>
<dbReference type="GO" id="GO:0003677">
    <property type="term" value="F:DNA binding"/>
    <property type="evidence" value="ECO:0007669"/>
    <property type="project" value="InterPro"/>
</dbReference>
<feature type="compositionally biased region" description="Basic and acidic residues" evidence="1">
    <location>
        <begin position="187"/>
        <end position="197"/>
    </location>
</feature>
<dbReference type="PANTHER" id="PTHR34475">
    <property type="match status" value="1"/>
</dbReference>
<name>A0A1G6I833_9BACL</name>
<evidence type="ECO:0000259" key="2">
    <source>
        <dbReference type="Pfam" id="PF13464"/>
    </source>
</evidence>
<dbReference type="Gene3D" id="1.10.260.40">
    <property type="entry name" value="lambda repressor-like DNA-binding domains"/>
    <property type="match status" value="1"/>
</dbReference>
<dbReference type="Pfam" id="PF13413">
    <property type="entry name" value="HTH_25"/>
    <property type="match status" value="1"/>
</dbReference>
<dbReference type="PANTHER" id="PTHR34475:SF1">
    <property type="entry name" value="CYTOSKELETON PROTEIN RODZ"/>
    <property type="match status" value="1"/>
</dbReference>
<protein>
    <submittedName>
        <fullName evidence="3">Protein RodZ, contains Xre-like HTH and DUF4115 domains</fullName>
    </submittedName>
</protein>
<dbReference type="InterPro" id="IPR001387">
    <property type="entry name" value="Cro/C1-type_HTH"/>
</dbReference>
<dbReference type="InterPro" id="IPR010982">
    <property type="entry name" value="Lambda_DNA-bd_dom_sf"/>
</dbReference>
<evidence type="ECO:0000256" key="1">
    <source>
        <dbReference type="SAM" id="MobiDB-lite"/>
    </source>
</evidence>
<dbReference type="CDD" id="cd00093">
    <property type="entry name" value="HTH_XRE"/>
    <property type="match status" value="1"/>
</dbReference>
<dbReference type="InterPro" id="IPR025194">
    <property type="entry name" value="RodZ-like_C"/>
</dbReference>
<reference evidence="3 4" key="1">
    <citation type="submission" date="2016-10" db="EMBL/GenBank/DDBJ databases">
        <authorList>
            <person name="de Groot N.N."/>
        </authorList>
    </citation>
    <scope>NUCLEOTIDE SEQUENCE [LARGE SCALE GENOMIC DNA]</scope>
    <source>
        <strain evidence="3 4">DSM 45514</strain>
    </source>
</reference>
<sequence>MWVEIGNQLRQARKEAGLSLEDLRDQTQIDSVTLKRLESGEFDKISSPFYVRSHIRTYAKQVGLEPTYLLKKYRPIPDSAGQESTDSGAGAVSQQTSTYRPTPPHTEVQQTSSRESRPESTGPLPPTYEGGVNGSYDPYRTAYSEPNEETAVASETDPAEEALPSRSRSQKKRLSLTQTLKLPALKKKGDQRGRMEADPGVEAQEGAFSPGEEMPVPEAGLPSRLSSGKPRNHQGQASEVFSDYGGHESFQAEGSRSLFPEENGEPVEGAGEGGLSRMKRRTRTSGTRRKKGWSFPNKWVVRVSVIAAILLIPMTVWAYSNIVGNPSEAEQNAAGKGTDEVQATTADGSAQVDLIPVNQEGNIGEYKLSEPSAVHLQFKGKGTSWIQIRETKEQNGGYVKDVTLKSGESFPFKQPKSVNTDLWISIGSPDQVEVTVNGEPIDPKKTIHIIKNNNN</sequence>
<dbReference type="Pfam" id="PF13464">
    <property type="entry name" value="RodZ_C"/>
    <property type="match status" value="1"/>
</dbReference>
<evidence type="ECO:0000313" key="3">
    <source>
        <dbReference type="EMBL" id="SDC02674.1"/>
    </source>
</evidence>
<gene>
    <name evidence="3" type="ORF">SAMN04488112_102108</name>
</gene>
<feature type="region of interest" description="Disordered" evidence="1">
    <location>
        <begin position="76"/>
        <end position="291"/>
    </location>
</feature>
<dbReference type="AlphaFoldDB" id="A0A1G6I833"/>
<dbReference type="STRING" id="1236220.SAMN04488112_102108"/>
<dbReference type="Proteomes" id="UP000199387">
    <property type="component" value="Unassembled WGS sequence"/>
</dbReference>
<feature type="compositionally biased region" description="Basic residues" evidence="1">
    <location>
        <begin position="277"/>
        <end position="291"/>
    </location>
</feature>
<dbReference type="InterPro" id="IPR050400">
    <property type="entry name" value="Bact_Cytoskel_RodZ"/>
</dbReference>
<feature type="compositionally biased region" description="Polar residues" evidence="1">
    <location>
        <begin position="81"/>
        <end position="100"/>
    </location>
</feature>
<dbReference type="EMBL" id="FMZA01000002">
    <property type="protein sequence ID" value="SDC02674.1"/>
    <property type="molecule type" value="Genomic_DNA"/>
</dbReference>
<dbReference type="RefSeq" id="WP_176757763.1">
    <property type="nucleotide sequence ID" value="NZ_FMZA01000002.1"/>
</dbReference>
<organism evidence="3 4">
    <name type="scientific">Melghirimyces thermohalophilus</name>
    <dbReference type="NCBI Taxonomy" id="1236220"/>
    <lineage>
        <taxon>Bacteria</taxon>
        <taxon>Bacillati</taxon>
        <taxon>Bacillota</taxon>
        <taxon>Bacilli</taxon>
        <taxon>Bacillales</taxon>
        <taxon>Thermoactinomycetaceae</taxon>
        <taxon>Melghirimyces</taxon>
    </lineage>
</organism>
<proteinExistence type="predicted"/>
<accession>A0A1G6I833</accession>